<accession>A0AAD8I0Q8</accession>
<protein>
    <submittedName>
        <fullName evidence="2">Uncharacterized protein</fullName>
    </submittedName>
</protein>
<dbReference type="EMBL" id="JAUIZM010000007">
    <property type="protein sequence ID" value="KAK1376791.1"/>
    <property type="molecule type" value="Genomic_DNA"/>
</dbReference>
<feature type="compositionally biased region" description="Low complexity" evidence="1">
    <location>
        <begin position="193"/>
        <end position="205"/>
    </location>
</feature>
<name>A0AAD8I0Q8_9APIA</name>
<proteinExistence type="predicted"/>
<evidence type="ECO:0000313" key="3">
    <source>
        <dbReference type="Proteomes" id="UP001237642"/>
    </source>
</evidence>
<reference evidence="2" key="1">
    <citation type="submission" date="2023-02" db="EMBL/GenBank/DDBJ databases">
        <title>Genome of toxic invasive species Heracleum sosnowskyi carries increased number of genes despite the absence of recent whole-genome duplications.</title>
        <authorList>
            <person name="Schelkunov M."/>
            <person name="Shtratnikova V."/>
            <person name="Makarenko M."/>
            <person name="Klepikova A."/>
            <person name="Omelchenko D."/>
            <person name="Novikova G."/>
            <person name="Obukhova E."/>
            <person name="Bogdanov V."/>
            <person name="Penin A."/>
            <person name="Logacheva M."/>
        </authorList>
    </citation>
    <scope>NUCLEOTIDE SEQUENCE</scope>
    <source>
        <strain evidence="2">Hsosn_3</strain>
        <tissue evidence="2">Leaf</tissue>
    </source>
</reference>
<reference evidence="2" key="2">
    <citation type="submission" date="2023-05" db="EMBL/GenBank/DDBJ databases">
        <authorList>
            <person name="Schelkunov M.I."/>
        </authorList>
    </citation>
    <scope>NUCLEOTIDE SEQUENCE</scope>
    <source>
        <strain evidence="2">Hsosn_3</strain>
        <tissue evidence="2">Leaf</tissue>
    </source>
</reference>
<sequence>MDCNFDQLPTKRKFEEVNLFNTASEAADLMKQLPLLLSHAFTLSAANSQDGLFTDLMKQLTLSLSRAFTLLAPISRDGPLAVAPQAGKHHDLTDLMKHFTLSLSHAFTLSAPNSHDGPLAVAHNNNDVFTFSATSSSSSAAPKAVIPDFTCAIKKFKASPPSRCSATSSSTFVAPKAGIPDFTYAIKKFKASPPSRRSATSSSTSVAPKAGIPDFTAPNAQLQDFDKKFTNLMEQFPQSSGTFSFSAPDNISTLAAASRTFFPATCLPLTNEGFFKVNVNSRLEATPSPETDKATNDDKISRRCIYDDFDTWYHMPEFVVPLHIKEFCDFALEKYNNENGTSYRYLCPIIADEAVKAHETSHLFIFTASVSDYYHSDTFTARIKSFGFSEGSTSYVKELEEVFRSPNPFSLGSWLNFDLVGLWSCTFFLLLTGRLDSLIVLVVLLLVHALGTKQLQIQTYAKGSVERSFVKEVEQVSKELSSLFAHRKYVPDTPALDEDSKIGALIDTPALDWQCQNPDSFGSGRGFGRGMGGRSGGHCFG</sequence>
<feature type="region of interest" description="Disordered" evidence="1">
    <location>
        <begin position="193"/>
        <end position="212"/>
    </location>
</feature>
<evidence type="ECO:0000256" key="1">
    <source>
        <dbReference type="SAM" id="MobiDB-lite"/>
    </source>
</evidence>
<keyword evidence="3" id="KW-1185">Reference proteome</keyword>
<gene>
    <name evidence="2" type="ORF">POM88_032984</name>
</gene>
<dbReference type="Proteomes" id="UP001237642">
    <property type="component" value="Unassembled WGS sequence"/>
</dbReference>
<evidence type="ECO:0000313" key="2">
    <source>
        <dbReference type="EMBL" id="KAK1376791.1"/>
    </source>
</evidence>
<dbReference type="AlphaFoldDB" id="A0AAD8I0Q8"/>
<comment type="caution">
    <text evidence="2">The sequence shown here is derived from an EMBL/GenBank/DDBJ whole genome shotgun (WGS) entry which is preliminary data.</text>
</comment>
<organism evidence="2 3">
    <name type="scientific">Heracleum sosnowskyi</name>
    <dbReference type="NCBI Taxonomy" id="360622"/>
    <lineage>
        <taxon>Eukaryota</taxon>
        <taxon>Viridiplantae</taxon>
        <taxon>Streptophyta</taxon>
        <taxon>Embryophyta</taxon>
        <taxon>Tracheophyta</taxon>
        <taxon>Spermatophyta</taxon>
        <taxon>Magnoliopsida</taxon>
        <taxon>eudicotyledons</taxon>
        <taxon>Gunneridae</taxon>
        <taxon>Pentapetalae</taxon>
        <taxon>asterids</taxon>
        <taxon>campanulids</taxon>
        <taxon>Apiales</taxon>
        <taxon>Apiaceae</taxon>
        <taxon>Apioideae</taxon>
        <taxon>apioid superclade</taxon>
        <taxon>Tordylieae</taxon>
        <taxon>Tordyliinae</taxon>
        <taxon>Heracleum</taxon>
    </lineage>
</organism>